<dbReference type="InterPro" id="IPR005481">
    <property type="entry name" value="BC-like_N"/>
</dbReference>
<dbReference type="InterPro" id="IPR005479">
    <property type="entry name" value="CPAse_ATP-bd"/>
</dbReference>
<dbReference type="InterPro" id="IPR048429">
    <property type="entry name" value="MCC_alpha_BT"/>
</dbReference>
<dbReference type="PROSITE" id="PS00866">
    <property type="entry name" value="CPSASE_1"/>
    <property type="match status" value="1"/>
</dbReference>
<dbReference type="SUPFAM" id="SSF51230">
    <property type="entry name" value="Single hybrid motif"/>
    <property type="match status" value="1"/>
</dbReference>
<keyword evidence="5" id="KW-0092">Biotin</keyword>
<dbReference type="InterPro" id="IPR011764">
    <property type="entry name" value="Biotin_carboxylation_dom"/>
</dbReference>
<evidence type="ECO:0000256" key="6">
    <source>
        <dbReference type="PROSITE-ProRule" id="PRU00409"/>
    </source>
</evidence>
<proteinExistence type="predicted"/>
<dbReference type="SMART" id="SM00878">
    <property type="entry name" value="Biotin_carb_C"/>
    <property type="match status" value="1"/>
</dbReference>
<sequence length="675" mass="73534">MFSTLLIANRGEIACRIMDTAHRLGLRCVAVYTAADAGARHVRLADEAVYLGDEKGPGNYLDTAAVLAAARTCGAEAIHPGYGFLSENADFAESCAEAGLVFVGPPTSAIRAMGSKTRAKQMMEKAGVPLVPGYHGDEQDDATLEEAAAGIGYPVLIKASSGGGGKGMRIVEDAARFTDDLEGARREARAAFGDDRVLIEKYLTQPRHIEVQVFADSHGNFVHLHERDCSVQRRHQKVIEEAPAPGLSEEVRTGLQQAALRAAQAIGYCNAGTVEFIAEGEDYFFMEMNTRLQVEHPVTEMVTGQDLVEWQLRVAAGECLPLAQEDIPRQGHAVEARLYAEDAARDFMPSPGRLVHLAFPDTQAGFRVDAGVESGDSIPVDYDPMIAKVIAHGRDRAEALRRLEYGLRRTEIAGPVTNLAFLRSIAGHVAFRNGDFDTGFVERYRAELLVPSEGLPSAWVLLLAALSRLQEQRLHTLSVQAATQDPYSPWAELSGWRPGGHEALVLDFRYQDEEHAVQLLASGRDWNVWVGEACHRVRLEDSGDLTSMTAAIDGRRLGWRCFREGGDYLVVVDGQCHRLHFLDRHGFEALTQEGADRLVAPMPGKVTRVAVTPGQQVAKGTALMVLEAMKMEHTITAAEDGIVQEVLFAEGDSVGEGVELIRFEVQETGTAGNDE</sequence>
<dbReference type="PROSITE" id="PS50979">
    <property type="entry name" value="BC"/>
    <property type="match status" value="1"/>
</dbReference>
<dbReference type="InterPro" id="IPR011053">
    <property type="entry name" value="Single_hybrid_motif"/>
</dbReference>
<dbReference type="Pfam" id="PF02785">
    <property type="entry name" value="Biotin_carb_C"/>
    <property type="match status" value="1"/>
</dbReference>
<evidence type="ECO:0000259" key="9">
    <source>
        <dbReference type="PROSITE" id="PS50979"/>
    </source>
</evidence>
<comment type="caution">
    <text evidence="10">The sequence shown here is derived from an EMBL/GenBank/DDBJ whole genome shotgun (WGS) entry which is preliminary data.</text>
</comment>
<name>A0ABV8UQ73_9PROT</name>
<evidence type="ECO:0000256" key="1">
    <source>
        <dbReference type="ARBA" id="ARBA00001953"/>
    </source>
</evidence>
<dbReference type="Pfam" id="PF00289">
    <property type="entry name" value="Biotin_carb_N"/>
    <property type="match status" value="1"/>
</dbReference>
<dbReference type="InterPro" id="IPR011054">
    <property type="entry name" value="Rudment_hybrid_motif"/>
</dbReference>
<dbReference type="Pfam" id="PF02786">
    <property type="entry name" value="CPSase_L_D2"/>
    <property type="match status" value="1"/>
</dbReference>
<dbReference type="SUPFAM" id="SSF56059">
    <property type="entry name" value="Glutathione synthetase ATP-binding domain-like"/>
    <property type="match status" value="1"/>
</dbReference>
<keyword evidence="3 6" id="KW-0547">Nucleotide-binding</keyword>
<dbReference type="PANTHER" id="PTHR18866">
    <property type="entry name" value="CARBOXYLASE:PYRUVATE/ACETYL-COA/PROPIONYL-COA CARBOXYLASE"/>
    <property type="match status" value="1"/>
</dbReference>
<organism evidence="10 11">
    <name type="scientific">Fodinicurvata halophila</name>
    <dbReference type="NCBI Taxonomy" id="1419723"/>
    <lineage>
        <taxon>Bacteria</taxon>
        <taxon>Pseudomonadati</taxon>
        <taxon>Pseudomonadota</taxon>
        <taxon>Alphaproteobacteria</taxon>
        <taxon>Rhodospirillales</taxon>
        <taxon>Rhodovibrionaceae</taxon>
        <taxon>Fodinicurvata</taxon>
    </lineage>
</organism>
<evidence type="ECO:0000256" key="5">
    <source>
        <dbReference type="ARBA" id="ARBA00023267"/>
    </source>
</evidence>
<evidence type="ECO:0000259" key="8">
    <source>
        <dbReference type="PROSITE" id="PS50975"/>
    </source>
</evidence>
<dbReference type="InterPro" id="IPR005482">
    <property type="entry name" value="Biotin_COase_C"/>
</dbReference>
<dbReference type="PROSITE" id="PS50968">
    <property type="entry name" value="BIOTINYL_LIPOYL"/>
    <property type="match status" value="1"/>
</dbReference>
<dbReference type="CDD" id="cd06850">
    <property type="entry name" value="biotinyl_domain"/>
    <property type="match status" value="1"/>
</dbReference>
<dbReference type="RefSeq" id="WP_382423462.1">
    <property type="nucleotide sequence ID" value="NZ_JBHSCW010000011.1"/>
</dbReference>
<keyword evidence="11" id="KW-1185">Reference proteome</keyword>
<evidence type="ECO:0000259" key="7">
    <source>
        <dbReference type="PROSITE" id="PS50968"/>
    </source>
</evidence>
<evidence type="ECO:0000256" key="3">
    <source>
        <dbReference type="ARBA" id="ARBA00022741"/>
    </source>
</evidence>
<dbReference type="InterPro" id="IPR011761">
    <property type="entry name" value="ATP-grasp"/>
</dbReference>
<dbReference type="SUPFAM" id="SSF52440">
    <property type="entry name" value="PreATP-grasp domain"/>
    <property type="match status" value="1"/>
</dbReference>
<accession>A0ABV8UQ73</accession>
<dbReference type="Proteomes" id="UP001595799">
    <property type="component" value="Unassembled WGS sequence"/>
</dbReference>
<dbReference type="PANTHER" id="PTHR18866:SF33">
    <property type="entry name" value="METHYLCROTONOYL-COA CARBOXYLASE SUBUNIT ALPHA, MITOCHONDRIAL-RELATED"/>
    <property type="match status" value="1"/>
</dbReference>
<evidence type="ECO:0000256" key="4">
    <source>
        <dbReference type="ARBA" id="ARBA00022840"/>
    </source>
</evidence>
<dbReference type="InterPro" id="IPR000089">
    <property type="entry name" value="Biotin_lipoyl"/>
</dbReference>
<dbReference type="Gene3D" id="3.30.470.20">
    <property type="entry name" value="ATP-grasp fold, B domain"/>
    <property type="match status" value="1"/>
</dbReference>
<dbReference type="Gene3D" id="3.40.50.20">
    <property type="match status" value="1"/>
</dbReference>
<evidence type="ECO:0000313" key="11">
    <source>
        <dbReference type="Proteomes" id="UP001595799"/>
    </source>
</evidence>
<dbReference type="InterPro" id="IPR050856">
    <property type="entry name" value="Biotin_carboxylase_complex"/>
</dbReference>
<feature type="domain" description="Lipoyl-binding" evidence="7">
    <location>
        <begin position="585"/>
        <end position="664"/>
    </location>
</feature>
<dbReference type="Pfam" id="PF21139">
    <property type="entry name" value="BT_MCC_alpha"/>
    <property type="match status" value="1"/>
</dbReference>
<comment type="cofactor">
    <cofactor evidence="1">
        <name>biotin</name>
        <dbReference type="ChEBI" id="CHEBI:57586"/>
    </cofactor>
</comment>
<dbReference type="PROSITE" id="PS50975">
    <property type="entry name" value="ATP_GRASP"/>
    <property type="match status" value="1"/>
</dbReference>
<dbReference type="EMBL" id="JBHSCW010000011">
    <property type="protein sequence ID" value="MFC4353085.1"/>
    <property type="molecule type" value="Genomic_DNA"/>
</dbReference>
<dbReference type="Gene3D" id="3.30.700.40">
    <property type="match status" value="1"/>
</dbReference>
<dbReference type="InterPro" id="IPR013815">
    <property type="entry name" value="ATP_grasp_subdomain_1"/>
</dbReference>
<dbReference type="PROSITE" id="PS00188">
    <property type="entry name" value="BIOTIN"/>
    <property type="match status" value="1"/>
</dbReference>
<feature type="domain" description="Biotin carboxylation" evidence="9">
    <location>
        <begin position="1"/>
        <end position="446"/>
    </location>
</feature>
<evidence type="ECO:0000256" key="2">
    <source>
        <dbReference type="ARBA" id="ARBA00022598"/>
    </source>
</evidence>
<dbReference type="Gene3D" id="3.30.1490.20">
    <property type="entry name" value="ATP-grasp fold, A domain"/>
    <property type="match status" value="1"/>
</dbReference>
<keyword evidence="2" id="KW-0436">Ligase</keyword>
<protein>
    <submittedName>
        <fullName evidence="10">Acetyl/propionyl/methylcrotonyl-CoA carboxylase subunit alpha</fullName>
    </submittedName>
</protein>
<dbReference type="InterPro" id="IPR016185">
    <property type="entry name" value="PreATP-grasp_dom_sf"/>
</dbReference>
<feature type="domain" description="ATP-grasp" evidence="8">
    <location>
        <begin position="120"/>
        <end position="316"/>
    </location>
</feature>
<keyword evidence="4 6" id="KW-0067">ATP-binding</keyword>
<dbReference type="InterPro" id="IPR001882">
    <property type="entry name" value="Biotin_BS"/>
</dbReference>
<dbReference type="SUPFAM" id="SSF51246">
    <property type="entry name" value="Rudiment single hybrid motif"/>
    <property type="match status" value="1"/>
</dbReference>
<dbReference type="PROSITE" id="PS00867">
    <property type="entry name" value="CPSASE_2"/>
    <property type="match status" value="1"/>
</dbReference>
<reference evidence="11" key="1">
    <citation type="journal article" date="2019" name="Int. J. Syst. Evol. Microbiol.">
        <title>The Global Catalogue of Microorganisms (GCM) 10K type strain sequencing project: providing services to taxonomists for standard genome sequencing and annotation.</title>
        <authorList>
            <consortium name="The Broad Institute Genomics Platform"/>
            <consortium name="The Broad Institute Genome Sequencing Center for Infectious Disease"/>
            <person name="Wu L."/>
            <person name="Ma J."/>
        </authorList>
    </citation>
    <scope>NUCLEOTIDE SEQUENCE [LARGE SCALE GENOMIC DNA]</scope>
    <source>
        <strain evidence="11">CECT 8472</strain>
    </source>
</reference>
<gene>
    <name evidence="10" type="ORF">ACFOW6_16165</name>
</gene>
<evidence type="ECO:0000313" key="10">
    <source>
        <dbReference type="EMBL" id="MFC4353085.1"/>
    </source>
</evidence>
<dbReference type="Gene3D" id="2.40.50.100">
    <property type="match status" value="1"/>
</dbReference>
<dbReference type="Pfam" id="PF00364">
    <property type="entry name" value="Biotin_lipoyl"/>
    <property type="match status" value="1"/>
</dbReference>